<accession>A0ABP1LNT7</accession>
<evidence type="ECO:0000256" key="1">
    <source>
        <dbReference type="SAM" id="MobiDB-lite"/>
    </source>
</evidence>
<evidence type="ECO:0000313" key="2">
    <source>
        <dbReference type="EMBL" id="CAL6087776.1"/>
    </source>
</evidence>
<keyword evidence="3" id="KW-1185">Reference proteome</keyword>
<protein>
    <submittedName>
        <fullName evidence="2">Hypothetical_protein</fullName>
    </submittedName>
</protein>
<proteinExistence type="predicted"/>
<dbReference type="EMBL" id="CAXDID020000403">
    <property type="protein sequence ID" value="CAL6087776.1"/>
    <property type="molecule type" value="Genomic_DNA"/>
</dbReference>
<reference evidence="2 3" key="1">
    <citation type="submission" date="2024-07" db="EMBL/GenBank/DDBJ databases">
        <authorList>
            <person name="Akdeniz Z."/>
        </authorList>
    </citation>
    <scope>NUCLEOTIDE SEQUENCE [LARGE SCALE GENOMIC DNA]</scope>
</reference>
<name>A0ABP1LNT7_9EUKA</name>
<evidence type="ECO:0000313" key="3">
    <source>
        <dbReference type="Proteomes" id="UP001642409"/>
    </source>
</evidence>
<organism evidence="2 3">
    <name type="scientific">Hexamita inflata</name>
    <dbReference type="NCBI Taxonomy" id="28002"/>
    <lineage>
        <taxon>Eukaryota</taxon>
        <taxon>Metamonada</taxon>
        <taxon>Diplomonadida</taxon>
        <taxon>Hexamitidae</taxon>
        <taxon>Hexamitinae</taxon>
        <taxon>Hexamita</taxon>
    </lineage>
</organism>
<gene>
    <name evidence="2" type="ORF">HINF_LOCUS63808</name>
</gene>
<sequence>MKQYAAETPEPQSDKLEKPDIEFQYKNATYILDVTFAVEANICNAFNGKIHKYGGTYGYNRVIPLVLRYNGTDKLPEDGHRERRQSSRVWEQGKAKGNSGSEQPLYLPLTVPLKTHGT</sequence>
<feature type="compositionally biased region" description="Basic and acidic residues" evidence="1">
    <location>
        <begin position="74"/>
        <end position="85"/>
    </location>
</feature>
<feature type="region of interest" description="Disordered" evidence="1">
    <location>
        <begin position="73"/>
        <end position="118"/>
    </location>
</feature>
<comment type="caution">
    <text evidence="2">The sequence shown here is derived from an EMBL/GenBank/DDBJ whole genome shotgun (WGS) entry which is preliminary data.</text>
</comment>
<dbReference type="Proteomes" id="UP001642409">
    <property type="component" value="Unassembled WGS sequence"/>
</dbReference>